<keyword evidence="1" id="KW-0808">Transferase</keyword>
<evidence type="ECO:0000313" key="3">
    <source>
        <dbReference type="EMBL" id="KAH7948295.1"/>
    </source>
</evidence>
<dbReference type="GO" id="GO:0006688">
    <property type="term" value="P:glycosphingolipid biosynthetic process"/>
    <property type="evidence" value="ECO:0007669"/>
    <property type="project" value="TreeGrafter"/>
</dbReference>
<dbReference type="EMBL" id="JABSTV010001252">
    <property type="protein sequence ID" value="KAH7948295.1"/>
    <property type="molecule type" value="Genomic_DNA"/>
</dbReference>
<reference evidence="3" key="2">
    <citation type="submission" date="2021-09" db="EMBL/GenBank/DDBJ databases">
        <authorList>
            <person name="Jia N."/>
            <person name="Wang J."/>
            <person name="Shi W."/>
            <person name="Du L."/>
            <person name="Sun Y."/>
            <person name="Zhan W."/>
            <person name="Jiang J."/>
            <person name="Wang Q."/>
            <person name="Zhang B."/>
            <person name="Ji P."/>
            <person name="Sakyi L.B."/>
            <person name="Cui X."/>
            <person name="Yuan T."/>
            <person name="Jiang B."/>
            <person name="Yang W."/>
            <person name="Lam T.T.-Y."/>
            <person name="Chang Q."/>
            <person name="Ding S."/>
            <person name="Wang X."/>
            <person name="Zhu J."/>
            <person name="Ruan X."/>
            <person name="Zhao L."/>
            <person name="Wei J."/>
            <person name="Que T."/>
            <person name="Du C."/>
            <person name="Cheng J."/>
            <person name="Dai P."/>
            <person name="Han X."/>
            <person name="Huang E."/>
            <person name="Gao Y."/>
            <person name="Liu J."/>
            <person name="Shao H."/>
            <person name="Ye R."/>
            <person name="Li L."/>
            <person name="Wei W."/>
            <person name="Wang X."/>
            <person name="Wang C."/>
            <person name="Huo Q."/>
            <person name="Li W."/>
            <person name="Guo W."/>
            <person name="Chen H."/>
            <person name="Chen S."/>
            <person name="Zhou L."/>
            <person name="Zhou L."/>
            <person name="Ni X."/>
            <person name="Tian J."/>
            <person name="Zhou Y."/>
            <person name="Sheng Y."/>
            <person name="Liu T."/>
            <person name="Pan Y."/>
            <person name="Xia L."/>
            <person name="Li J."/>
            <person name="Zhao F."/>
            <person name="Cao W."/>
        </authorList>
    </citation>
    <scope>NUCLEOTIDE SEQUENCE</scope>
    <source>
        <strain evidence="3">Rsan-2018</strain>
        <tissue evidence="3">Larvae</tissue>
    </source>
</reference>
<dbReference type="GO" id="GO:0008378">
    <property type="term" value="F:galactosyltransferase activity"/>
    <property type="evidence" value="ECO:0007669"/>
    <property type="project" value="TreeGrafter"/>
</dbReference>
<dbReference type="PANTHER" id="PTHR19300">
    <property type="entry name" value="BETA-1,4-GALACTOSYLTRANSFERASE"/>
    <property type="match status" value="1"/>
</dbReference>
<dbReference type="AlphaFoldDB" id="A0A9D4PPI7"/>
<protein>
    <recommendedName>
        <fullName evidence="2">Galactosyltransferase C-terminal domain-containing protein</fullName>
    </recommendedName>
</protein>
<dbReference type="Proteomes" id="UP000821837">
    <property type="component" value="Chromosome 6"/>
</dbReference>
<dbReference type="PRINTS" id="PR02050">
    <property type="entry name" value="B14GALTRFASE"/>
</dbReference>
<dbReference type="GO" id="GO:0033842">
    <property type="term" value="F:N-acetyl-beta-glucosaminyl-derivative 4-beta-N-acetylgalactosaminyltransferase activity"/>
    <property type="evidence" value="ECO:0007669"/>
    <property type="project" value="TreeGrafter"/>
</dbReference>
<proteinExistence type="predicted"/>
<dbReference type="InterPro" id="IPR027791">
    <property type="entry name" value="Galactosyl_T_C"/>
</dbReference>
<evidence type="ECO:0000313" key="4">
    <source>
        <dbReference type="Proteomes" id="UP000821837"/>
    </source>
</evidence>
<feature type="domain" description="Galactosyltransferase C-terminal" evidence="2">
    <location>
        <begin position="11"/>
        <end position="79"/>
    </location>
</feature>
<keyword evidence="4" id="KW-1185">Reference proteome</keyword>
<evidence type="ECO:0000259" key="2">
    <source>
        <dbReference type="Pfam" id="PF02709"/>
    </source>
</evidence>
<dbReference type="GO" id="GO:0005975">
    <property type="term" value="P:carbohydrate metabolic process"/>
    <property type="evidence" value="ECO:0007669"/>
    <property type="project" value="InterPro"/>
</dbReference>
<dbReference type="VEuPathDB" id="VectorBase:RSAN_029996"/>
<dbReference type="SUPFAM" id="SSF53448">
    <property type="entry name" value="Nucleotide-diphospho-sugar transferases"/>
    <property type="match status" value="1"/>
</dbReference>
<reference evidence="3" key="1">
    <citation type="journal article" date="2020" name="Cell">
        <title>Large-Scale Comparative Analyses of Tick Genomes Elucidate Their Genetic Diversity and Vector Capacities.</title>
        <authorList>
            <consortium name="Tick Genome and Microbiome Consortium (TIGMIC)"/>
            <person name="Jia N."/>
            <person name="Wang J."/>
            <person name="Shi W."/>
            <person name="Du L."/>
            <person name="Sun Y."/>
            <person name="Zhan W."/>
            <person name="Jiang J.F."/>
            <person name="Wang Q."/>
            <person name="Zhang B."/>
            <person name="Ji P."/>
            <person name="Bell-Sakyi L."/>
            <person name="Cui X.M."/>
            <person name="Yuan T.T."/>
            <person name="Jiang B.G."/>
            <person name="Yang W.F."/>
            <person name="Lam T.T."/>
            <person name="Chang Q.C."/>
            <person name="Ding S.J."/>
            <person name="Wang X.J."/>
            <person name="Zhu J.G."/>
            <person name="Ruan X.D."/>
            <person name="Zhao L."/>
            <person name="Wei J.T."/>
            <person name="Ye R.Z."/>
            <person name="Que T.C."/>
            <person name="Du C.H."/>
            <person name="Zhou Y.H."/>
            <person name="Cheng J.X."/>
            <person name="Dai P.F."/>
            <person name="Guo W.B."/>
            <person name="Han X.H."/>
            <person name="Huang E.J."/>
            <person name="Li L.F."/>
            <person name="Wei W."/>
            <person name="Gao Y.C."/>
            <person name="Liu J.Z."/>
            <person name="Shao H.Z."/>
            <person name="Wang X."/>
            <person name="Wang C.C."/>
            <person name="Yang T.C."/>
            <person name="Huo Q.B."/>
            <person name="Li W."/>
            <person name="Chen H.Y."/>
            <person name="Chen S.E."/>
            <person name="Zhou L.G."/>
            <person name="Ni X.B."/>
            <person name="Tian J.H."/>
            <person name="Sheng Y."/>
            <person name="Liu T."/>
            <person name="Pan Y.S."/>
            <person name="Xia L.Y."/>
            <person name="Li J."/>
            <person name="Zhao F."/>
            <person name="Cao W.C."/>
        </authorList>
    </citation>
    <scope>NUCLEOTIDE SEQUENCE</scope>
    <source>
        <strain evidence="3">Rsan-2018</strain>
    </source>
</reference>
<name>A0A9D4PPI7_RHISA</name>
<dbReference type="Pfam" id="PF02709">
    <property type="entry name" value="Glyco_transf_7C"/>
    <property type="match status" value="1"/>
</dbReference>
<dbReference type="GO" id="GO:0005794">
    <property type="term" value="C:Golgi apparatus"/>
    <property type="evidence" value="ECO:0007669"/>
    <property type="project" value="TreeGrafter"/>
</dbReference>
<accession>A0A9D4PPI7</accession>
<evidence type="ECO:0000256" key="1">
    <source>
        <dbReference type="ARBA" id="ARBA00022679"/>
    </source>
</evidence>
<sequence length="160" mass="18657">MTASIHFIFSLAGRLPYQMLVGGVLAIKREHLFKVNGFSNLYWGWGGVDDDMAYRIKHKNLKIIRPPASVARYAMVKHHQRPESPNNIRMALVRMAWYRMNKDGLSTAKYRLVSKQVLPLYTHLLVGIGHNHKWHFSSSQKLIINLDHRNRRRPYPAGWL</sequence>
<dbReference type="InterPro" id="IPR003859">
    <property type="entry name" value="Galactosyl_T"/>
</dbReference>
<organism evidence="3 4">
    <name type="scientific">Rhipicephalus sanguineus</name>
    <name type="common">Brown dog tick</name>
    <name type="synonym">Ixodes sanguineus</name>
    <dbReference type="NCBI Taxonomy" id="34632"/>
    <lineage>
        <taxon>Eukaryota</taxon>
        <taxon>Metazoa</taxon>
        <taxon>Ecdysozoa</taxon>
        <taxon>Arthropoda</taxon>
        <taxon>Chelicerata</taxon>
        <taxon>Arachnida</taxon>
        <taxon>Acari</taxon>
        <taxon>Parasitiformes</taxon>
        <taxon>Ixodida</taxon>
        <taxon>Ixodoidea</taxon>
        <taxon>Ixodidae</taxon>
        <taxon>Rhipicephalinae</taxon>
        <taxon>Rhipicephalus</taxon>
        <taxon>Rhipicephalus</taxon>
    </lineage>
</organism>
<gene>
    <name evidence="3" type="ORF">HPB52_020266</name>
</gene>
<dbReference type="InterPro" id="IPR029044">
    <property type="entry name" value="Nucleotide-diphossugar_trans"/>
</dbReference>
<dbReference type="GO" id="GO:0016020">
    <property type="term" value="C:membrane"/>
    <property type="evidence" value="ECO:0007669"/>
    <property type="project" value="GOC"/>
</dbReference>
<dbReference type="PANTHER" id="PTHR19300:SF57">
    <property type="entry name" value="BETA-1,4-N-ACETYLGALACTOSAMINYLTRANSFERASE"/>
    <property type="match status" value="1"/>
</dbReference>
<dbReference type="Gene3D" id="3.90.550.10">
    <property type="entry name" value="Spore Coat Polysaccharide Biosynthesis Protein SpsA, Chain A"/>
    <property type="match status" value="1"/>
</dbReference>
<comment type="caution">
    <text evidence="3">The sequence shown here is derived from an EMBL/GenBank/DDBJ whole genome shotgun (WGS) entry which is preliminary data.</text>
</comment>